<organism evidence="1 2">
    <name type="scientific">Parabacteroides merdae</name>
    <dbReference type="NCBI Taxonomy" id="46503"/>
    <lineage>
        <taxon>Bacteria</taxon>
        <taxon>Pseudomonadati</taxon>
        <taxon>Bacteroidota</taxon>
        <taxon>Bacteroidia</taxon>
        <taxon>Bacteroidales</taxon>
        <taxon>Tannerellaceae</taxon>
        <taxon>Parabacteroides</taxon>
    </lineage>
</organism>
<protein>
    <submittedName>
        <fullName evidence="1">Uncharacterized protein</fullName>
    </submittedName>
</protein>
<comment type="caution">
    <text evidence="1">The sequence shown here is derived from an EMBL/GenBank/DDBJ whole genome shotgun (WGS) entry which is preliminary data.</text>
</comment>
<evidence type="ECO:0000313" key="1">
    <source>
        <dbReference type="EMBL" id="RHC85822.1"/>
    </source>
</evidence>
<accession>A0A3R6JUD7</accession>
<reference evidence="1 2" key="1">
    <citation type="submission" date="2018-08" db="EMBL/GenBank/DDBJ databases">
        <title>A genome reference for cultivated species of the human gut microbiota.</title>
        <authorList>
            <person name="Zou Y."/>
            <person name="Xue W."/>
            <person name="Luo G."/>
        </authorList>
    </citation>
    <scope>NUCLEOTIDE SEQUENCE [LARGE SCALE GENOMIC DNA]</scope>
    <source>
        <strain evidence="1 2">AM34-17</strain>
    </source>
</reference>
<dbReference type="EMBL" id="QSII01000010">
    <property type="protein sequence ID" value="RHC85822.1"/>
    <property type="molecule type" value="Genomic_DNA"/>
</dbReference>
<gene>
    <name evidence="1" type="ORF">DW828_08880</name>
</gene>
<dbReference type="AlphaFoldDB" id="A0A3R6JUD7"/>
<sequence>MKQGTSVCEVRDFGVSNHEVREVKDRTSGCERRDFSRTSRIFAYAGLKKSARKYGNKPIYIYINIFILRCRIEPQVTENLCKALVMNGLYCAIDCTVFI</sequence>
<proteinExistence type="predicted"/>
<dbReference type="Proteomes" id="UP000286260">
    <property type="component" value="Unassembled WGS sequence"/>
</dbReference>
<name>A0A3R6JUD7_9BACT</name>
<evidence type="ECO:0000313" key="2">
    <source>
        <dbReference type="Proteomes" id="UP000286260"/>
    </source>
</evidence>